<protein>
    <submittedName>
        <fullName evidence="1">Uncharacterized protein</fullName>
    </submittedName>
</protein>
<dbReference type="Gene3D" id="1.20.58.760">
    <property type="entry name" value="Peptidase M41"/>
    <property type="match status" value="1"/>
</dbReference>
<dbReference type="AlphaFoldDB" id="A0A2S9IC85"/>
<dbReference type="GO" id="GO:0006508">
    <property type="term" value="P:proteolysis"/>
    <property type="evidence" value="ECO:0007669"/>
    <property type="project" value="InterPro"/>
</dbReference>
<reference evidence="1 2" key="1">
    <citation type="submission" date="2017-10" db="EMBL/GenBank/DDBJ databases">
        <title>Draft genome of two endophytic bacteria isolated from 'guarana' Paullinia cupana (Mart.) Ducke.</title>
        <authorList>
            <person name="Siqueira K.A."/>
            <person name="Liotti R.G."/>
            <person name="Mendes T.A."/>
            <person name="Soares M.A."/>
        </authorList>
    </citation>
    <scope>NUCLEOTIDE SEQUENCE [LARGE SCALE GENOMIC DNA]</scope>
    <source>
        <strain evidence="1 2">342</strain>
    </source>
</reference>
<dbReference type="GO" id="GO:0005524">
    <property type="term" value="F:ATP binding"/>
    <property type="evidence" value="ECO:0007669"/>
    <property type="project" value="InterPro"/>
</dbReference>
<gene>
    <name evidence="1" type="ORF">CQW29_10390</name>
</gene>
<dbReference type="EMBL" id="PDET01000006">
    <property type="protein sequence ID" value="PRD15410.1"/>
    <property type="molecule type" value="Genomic_DNA"/>
</dbReference>
<comment type="caution">
    <text evidence="1">The sequence shown here is derived from an EMBL/GenBank/DDBJ whole genome shotgun (WGS) entry which is preliminary data.</text>
</comment>
<evidence type="ECO:0000313" key="1">
    <source>
        <dbReference type="EMBL" id="PRD15410.1"/>
    </source>
</evidence>
<dbReference type="SUPFAM" id="SSF140990">
    <property type="entry name" value="FtsH protease domain-like"/>
    <property type="match status" value="1"/>
</dbReference>
<dbReference type="GO" id="GO:0004222">
    <property type="term" value="F:metalloendopeptidase activity"/>
    <property type="evidence" value="ECO:0007669"/>
    <property type="project" value="InterPro"/>
</dbReference>
<dbReference type="GO" id="GO:0004176">
    <property type="term" value="F:ATP-dependent peptidase activity"/>
    <property type="evidence" value="ECO:0007669"/>
    <property type="project" value="InterPro"/>
</dbReference>
<organism evidence="1 2">
    <name type="scientific">Pantoea coffeiphila</name>
    <dbReference type="NCBI Taxonomy" id="1465635"/>
    <lineage>
        <taxon>Bacteria</taxon>
        <taxon>Pseudomonadati</taxon>
        <taxon>Pseudomonadota</taxon>
        <taxon>Gammaproteobacteria</taxon>
        <taxon>Enterobacterales</taxon>
        <taxon>Erwiniaceae</taxon>
        <taxon>Pantoea</taxon>
    </lineage>
</organism>
<name>A0A2S9IC85_9GAMM</name>
<dbReference type="RefSeq" id="WP_105592670.1">
    <property type="nucleotide sequence ID" value="NZ_PDET01000006.1"/>
</dbReference>
<dbReference type="InterPro" id="IPR037219">
    <property type="entry name" value="Peptidase_M41-like"/>
</dbReference>
<dbReference type="OrthoDB" id="6637653at2"/>
<keyword evidence="2" id="KW-1185">Reference proteome</keyword>
<dbReference type="Proteomes" id="UP000239181">
    <property type="component" value="Unassembled WGS sequence"/>
</dbReference>
<evidence type="ECO:0000313" key="2">
    <source>
        <dbReference type="Proteomes" id="UP000239181"/>
    </source>
</evidence>
<accession>A0A2S9IC85</accession>
<sequence>MIHNNLSIENQYKRAIYHELGHWLVGREVGFDVGNITIGESYFGVYGNSEVKPIPKTKLTSANAVYDHLFNRVCVLLAGVIADVIWHKKYEPDIDKENDIEYFYTNGVMDKTAITDKGKINELLFIMNGIANTPTQDEKSLEDQMAKIQSEAWSRSLNLLNKNKYLELTGKELIREFEDSQMNEFTNEYLIQLQENSRGSEGI</sequence>
<proteinExistence type="predicted"/>